<comment type="caution">
    <text evidence="1">The sequence shown here is derived from an EMBL/GenBank/DDBJ whole genome shotgun (WGS) entry which is preliminary data.</text>
</comment>
<dbReference type="Proteomes" id="UP000299102">
    <property type="component" value="Unassembled WGS sequence"/>
</dbReference>
<dbReference type="OrthoDB" id="8060926at2759"/>
<organism evidence="1 2">
    <name type="scientific">Eumeta variegata</name>
    <name type="common">Bagworm moth</name>
    <name type="synonym">Eumeta japonica</name>
    <dbReference type="NCBI Taxonomy" id="151549"/>
    <lineage>
        <taxon>Eukaryota</taxon>
        <taxon>Metazoa</taxon>
        <taxon>Ecdysozoa</taxon>
        <taxon>Arthropoda</taxon>
        <taxon>Hexapoda</taxon>
        <taxon>Insecta</taxon>
        <taxon>Pterygota</taxon>
        <taxon>Neoptera</taxon>
        <taxon>Endopterygota</taxon>
        <taxon>Lepidoptera</taxon>
        <taxon>Glossata</taxon>
        <taxon>Ditrysia</taxon>
        <taxon>Tineoidea</taxon>
        <taxon>Psychidae</taxon>
        <taxon>Oiketicinae</taxon>
        <taxon>Eumeta</taxon>
    </lineage>
</organism>
<name>A0A4C1ZWK8_EUMVA</name>
<gene>
    <name evidence="1" type="ORF">EVAR_69886_1</name>
</gene>
<protein>
    <submittedName>
        <fullName evidence="1">Uncharacterized protein</fullName>
    </submittedName>
</protein>
<evidence type="ECO:0000313" key="1">
    <source>
        <dbReference type="EMBL" id="GBP90997.1"/>
    </source>
</evidence>
<reference evidence="1 2" key="1">
    <citation type="journal article" date="2019" name="Commun. Biol.">
        <title>The bagworm genome reveals a unique fibroin gene that provides high tensile strength.</title>
        <authorList>
            <person name="Kono N."/>
            <person name="Nakamura H."/>
            <person name="Ohtoshi R."/>
            <person name="Tomita M."/>
            <person name="Numata K."/>
            <person name="Arakawa K."/>
        </authorList>
    </citation>
    <scope>NUCLEOTIDE SEQUENCE [LARGE SCALE GENOMIC DNA]</scope>
</reference>
<dbReference type="PANTHER" id="PTHR47018">
    <property type="entry name" value="CXC DOMAIN-CONTAINING PROTEIN-RELATED"/>
    <property type="match status" value="1"/>
</dbReference>
<proteinExistence type="predicted"/>
<dbReference type="PANTHER" id="PTHR47018:SF3">
    <property type="entry name" value="MYCBP-ASSOCIATED PROTEIN"/>
    <property type="match status" value="1"/>
</dbReference>
<evidence type="ECO:0000313" key="2">
    <source>
        <dbReference type="Proteomes" id="UP000299102"/>
    </source>
</evidence>
<keyword evidence="2" id="KW-1185">Reference proteome</keyword>
<dbReference type="AlphaFoldDB" id="A0A4C1ZWK8"/>
<dbReference type="EMBL" id="BGZK01002132">
    <property type="protein sequence ID" value="GBP90997.1"/>
    <property type="molecule type" value="Genomic_DNA"/>
</dbReference>
<accession>A0A4C1ZWK8</accession>
<sequence>MKEKGEIEIEIRNMSGLGTEIEDEERDRDQDGNMPLVDIKVLSVKRQEEKRPEPTHWHKSRQLHQLAFNALSEIIKVEIIEKNRVMYLTDLFSQYKSLLLEFGEGQVHAEDIQEYRAENLEIKLMKVFGDRVTIECSMGYPLAEQIETEITYTFQEDNEIIPSGIHKVNGLSTHVAFDNFDRFVDTPTGKDTLHDTVGIIYQFCCEYEEESDSDSSSGLETINPCQPQKVKAVDKDLIWSMFLSQIDLISMWSGYNCKINLGQSKIQTVQYLSPINDSPTSLSVVQETLNIAKNIAEKCNQSQIIATFDLAIAKLAMKIQHTKKPEFDNVFIKGAFHMQMAYFKAIGKYIDSSGLIEILVEAEALAGGSMNSFLDSKHFNRCKRLHPLAAGALQVLNFERYLSEVDNSTLVNEFREGAFGVRRTKSCLGRSPMGLTLEQTINADAGNTLTGVSHFTNSICARQRTPCYREMLRMFTEFTEFTDAKDDHSRN</sequence>